<feature type="compositionally biased region" description="Basic and acidic residues" evidence="1">
    <location>
        <begin position="211"/>
        <end position="220"/>
    </location>
</feature>
<sequence>MDSLVLGIMAIKKRNFLQRSKSGIKTGSENSLQPSIKLDYSDTYRENDALEGNLEEHLDGLKRMEKRQLLEKGEQLKEIRKQVEVITRLQEAVNSRKPGQSAGLVSSRSSRASIQYGRSNSRRKSRANMADDIQDVSIPDVDFVALSQATKSQMRVAAEREKYSAKNLFNVRRPKTALGNYSANEKHSASQVRFFAGPSNNDISNLTSDNGRSERAEDKDTSLIDAHKNSAGFKQRPASATNIHLHNGLSADGENENKNNDIFFHKTNSHEREAQKKMHTKGYLRPTTASRGGGPLNANSDHNTLAGNNDITARPVRPKTAVGFAHHHEDEVDDLLPPRPKSAVMRSRSRRQLELLCRAMEPEVEEAAAAAAAIVSGDAKEWEIINEKRRRRKLNELRKEGQELDIRVQRFLTDIDGFNKRRSSVKRRPSSAGFALHATRFDEDF</sequence>
<name>A0AAV4CMZ7_9GAST</name>
<evidence type="ECO:0000313" key="3">
    <source>
        <dbReference type="Proteomes" id="UP000735302"/>
    </source>
</evidence>
<accession>A0AAV4CMZ7</accession>
<keyword evidence="3" id="KW-1185">Reference proteome</keyword>
<comment type="caution">
    <text evidence="2">The sequence shown here is derived from an EMBL/GenBank/DDBJ whole genome shotgun (WGS) entry which is preliminary data.</text>
</comment>
<feature type="compositionally biased region" description="Polar residues" evidence="1">
    <location>
        <begin position="198"/>
        <end position="210"/>
    </location>
</feature>
<reference evidence="2 3" key="1">
    <citation type="journal article" date="2021" name="Elife">
        <title>Chloroplast acquisition without the gene transfer in kleptoplastic sea slugs, Plakobranchus ocellatus.</title>
        <authorList>
            <person name="Maeda T."/>
            <person name="Takahashi S."/>
            <person name="Yoshida T."/>
            <person name="Shimamura S."/>
            <person name="Takaki Y."/>
            <person name="Nagai Y."/>
            <person name="Toyoda A."/>
            <person name="Suzuki Y."/>
            <person name="Arimoto A."/>
            <person name="Ishii H."/>
            <person name="Satoh N."/>
            <person name="Nishiyama T."/>
            <person name="Hasebe M."/>
            <person name="Maruyama T."/>
            <person name="Minagawa J."/>
            <person name="Obokata J."/>
            <person name="Shigenobu S."/>
        </authorList>
    </citation>
    <scope>NUCLEOTIDE SEQUENCE [LARGE SCALE GENOMIC DNA]</scope>
</reference>
<feature type="compositionally biased region" description="Polar residues" evidence="1">
    <location>
        <begin position="103"/>
        <end position="119"/>
    </location>
</feature>
<organism evidence="2 3">
    <name type="scientific">Plakobranchus ocellatus</name>
    <dbReference type="NCBI Taxonomy" id="259542"/>
    <lineage>
        <taxon>Eukaryota</taxon>
        <taxon>Metazoa</taxon>
        <taxon>Spiralia</taxon>
        <taxon>Lophotrochozoa</taxon>
        <taxon>Mollusca</taxon>
        <taxon>Gastropoda</taxon>
        <taxon>Heterobranchia</taxon>
        <taxon>Euthyneura</taxon>
        <taxon>Panpulmonata</taxon>
        <taxon>Sacoglossa</taxon>
        <taxon>Placobranchoidea</taxon>
        <taxon>Plakobranchidae</taxon>
        <taxon>Plakobranchus</taxon>
    </lineage>
</organism>
<feature type="region of interest" description="Disordered" evidence="1">
    <location>
        <begin position="195"/>
        <end position="220"/>
    </location>
</feature>
<feature type="region of interest" description="Disordered" evidence="1">
    <location>
        <begin position="96"/>
        <end position="131"/>
    </location>
</feature>
<proteinExistence type="predicted"/>
<feature type="region of interest" description="Disordered" evidence="1">
    <location>
        <begin position="328"/>
        <end position="347"/>
    </location>
</feature>
<dbReference type="AlphaFoldDB" id="A0AAV4CMZ7"/>
<evidence type="ECO:0000256" key="1">
    <source>
        <dbReference type="SAM" id="MobiDB-lite"/>
    </source>
</evidence>
<protein>
    <submittedName>
        <fullName evidence="2">Uncharacterized protein</fullName>
    </submittedName>
</protein>
<gene>
    <name evidence="2" type="ORF">PoB_005986500</name>
</gene>
<dbReference type="Proteomes" id="UP000735302">
    <property type="component" value="Unassembled WGS sequence"/>
</dbReference>
<dbReference type="EMBL" id="BLXT01006771">
    <property type="protein sequence ID" value="GFO33360.1"/>
    <property type="molecule type" value="Genomic_DNA"/>
</dbReference>
<evidence type="ECO:0000313" key="2">
    <source>
        <dbReference type="EMBL" id="GFO33360.1"/>
    </source>
</evidence>